<dbReference type="PANTHER" id="PTHR36121:SF1">
    <property type="entry name" value="PROTEIN SXY"/>
    <property type="match status" value="1"/>
</dbReference>
<dbReference type="InterPro" id="IPR047525">
    <property type="entry name" value="TfoX-like"/>
</dbReference>
<dbReference type="SUPFAM" id="SSF159894">
    <property type="entry name" value="YgaC/TfoX-N like"/>
    <property type="match status" value="1"/>
</dbReference>
<organism evidence="2 3">
    <name type="scientific">Methylobacillus methanolivorans</name>
    <dbReference type="NCBI Taxonomy" id="1848927"/>
    <lineage>
        <taxon>Bacteria</taxon>
        <taxon>Pseudomonadati</taxon>
        <taxon>Pseudomonadota</taxon>
        <taxon>Betaproteobacteria</taxon>
        <taxon>Nitrosomonadales</taxon>
        <taxon>Methylophilaceae</taxon>
        <taxon>Methylobacillus</taxon>
    </lineage>
</organism>
<evidence type="ECO:0000313" key="3">
    <source>
        <dbReference type="Proteomes" id="UP001617669"/>
    </source>
</evidence>
<sequence>MSALADMSELTDYLQELLRDFGPIQAKRMFGGYGIYHQGLMFALIADDTLYLKADDQNRGAFEQLDLPAFRYAKQGKEVTMSYYQAPADMLEEPEQAIYWARLAYAAALRARPLKK</sequence>
<reference evidence="2 3" key="1">
    <citation type="submission" date="2024-11" db="EMBL/GenBank/DDBJ databases">
        <authorList>
            <person name="Kaparullina E.N."/>
            <person name="Delegan Y.A."/>
            <person name="Doronina N.V."/>
        </authorList>
    </citation>
    <scope>NUCLEOTIDE SEQUENCE [LARGE SCALE GENOMIC DNA]</scope>
    <source>
        <strain evidence="2 3">7sh_L</strain>
    </source>
</reference>
<dbReference type="EMBL" id="JBIWXY010000001">
    <property type="protein sequence ID" value="MFJ5445601.1"/>
    <property type="molecule type" value="Genomic_DNA"/>
</dbReference>
<feature type="domain" description="TfoX N-terminal" evidence="1">
    <location>
        <begin position="16"/>
        <end position="108"/>
    </location>
</feature>
<dbReference type="Proteomes" id="UP001617669">
    <property type="component" value="Unassembled WGS sequence"/>
</dbReference>
<keyword evidence="3" id="KW-1185">Reference proteome</keyword>
<protein>
    <submittedName>
        <fullName evidence="2">TfoX/Sxy family protein</fullName>
    </submittedName>
</protein>
<dbReference type="RefSeq" id="WP_400880142.1">
    <property type="nucleotide sequence ID" value="NZ_JBIWXY010000001.1"/>
</dbReference>
<dbReference type="InterPro" id="IPR007076">
    <property type="entry name" value="TfoX_N"/>
</dbReference>
<dbReference type="Gene3D" id="3.30.1460.30">
    <property type="entry name" value="YgaC/TfoX-N like chaperone"/>
    <property type="match status" value="1"/>
</dbReference>
<evidence type="ECO:0000313" key="2">
    <source>
        <dbReference type="EMBL" id="MFJ5445601.1"/>
    </source>
</evidence>
<accession>A0ABW8GJR2</accession>
<dbReference type="PANTHER" id="PTHR36121">
    <property type="entry name" value="PROTEIN SXY"/>
    <property type="match status" value="1"/>
</dbReference>
<proteinExistence type="predicted"/>
<comment type="caution">
    <text evidence="2">The sequence shown here is derived from an EMBL/GenBank/DDBJ whole genome shotgun (WGS) entry which is preliminary data.</text>
</comment>
<gene>
    <name evidence="2" type="ORF">ACIKP9_05115</name>
</gene>
<evidence type="ECO:0000259" key="1">
    <source>
        <dbReference type="Pfam" id="PF04993"/>
    </source>
</evidence>
<dbReference type="Pfam" id="PF04993">
    <property type="entry name" value="TfoX_N"/>
    <property type="match status" value="1"/>
</dbReference>
<name>A0ABW8GJR2_9PROT</name>